<reference evidence="4" key="1">
    <citation type="journal article" date="2015" name="Nat. Genet.">
        <title>The genome and transcriptome of the zoonotic hookworm Ancylostoma ceylanicum identify infection-specific gene families.</title>
        <authorList>
            <person name="Schwarz E.M."/>
            <person name="Hu Y."/>
            <person name="Antoshechkin I."/>
            <person name="Miller M.M."/>
            <person name="Sternberg P.W."/>
            <person name="Aroian R.V."/>
        </authorList>
    </citation>
    <scope>NUCLEOTIDE SEQUENCE</scope>
    <source>
        <strain evidence="4">HY135</strain>
    </source>
</reference>
<protein>
    <recommendedName>
        <fullName evidence="2">Tc1-like transposase DDE domain-containing protein</fullName>
    </recommendedName>
</protein>
<dbReference type="Pfam" id="PF13384">
    <property type="entry name" value="HTH_23"/>
    <property type="match status" value="1"/>
</dbReference>
<dbReference type="GO" id="GO:0005634">
    <property type="term" value="C:nucleus"/>
    <property type="evidence" value="ECO:0007669"/>
    <property type="project" value="UniProtKB-SubCell"/>
</dbReference>
<evidence type="ECO:0000259" key="2">
    <source>
        <dbReference type="Pfam" id="PF13358"/>
    </source>
</evidence>
<proteinExistence type="predicted"/>
<name>A0A016S0M1_9BILA</name>
<evidence type="ECO:0000313" key="4">
    <source>
        <dbReference type="Proteomes" id="UP000024635"/>
    </source>
</evidence>
<dbReference type="STRING" id="53326.A0A016S0M1"/>
<sequence length="344" mass="39503">MVAPHPQRSSIVDLHRAGYATKDIVRILSVPRRTVQRAVQKFKSTGDVFDHHRSGRPRSVVNKKNVDVIRKRIARSPKRSMRRIAADLGMSEASVRRIVHKKLGFRSYRLQKCQALSAANRLTRVRRCKELLKRAADDAHLRFVFSDEKLFSVEATFNRQNKRVIARNLQGANSSGRLVAKKAHSTSVMVCAFITSDGKSPLIFVDPGVKINQYNYLDDVLKKHLVPWLNSHFGDRPYIFQQDSAPAHKAKLVQEWCRANLKGFVSAQEWPPYRSDINPLDYSVWGVLESKACSKPHRSIRSLKAALIKAWDQIDVDYLRRTVDAFPRRLRECIRSRGAHIEYK</sequence>
<dbReference type="InterPro" id="IPR009057">
    <property type="entry name" value="Homeodomain-like_sf"/>
</dbReference>
<dbReference type="OrthoDB" id="7951431at2759"/>
<dbReference type="InterPro" id="IPR038717">
    <property type="entry name" value="Tc1-like_DDE_dom"/>
</dbReference>
<dbReference type="InterPro" id="IPR036397">
    <property type="entry name" value="RNaseH_sf"/>
</dbReference>
<comment type="subcellular location">
    <subcellularLocation>
        <location evidence="1">Nucleus</location>
    </subcellularLocation>
</comment>
<dbReference type="AlphaFoldDB" id="A0A016S0M1"/>
<accession>A0A016S0M1</accession>
<dbReference type="SUPFAM" id="SSF46689">
    <property type="entry name" value="Homeodomain-like"/>
    <property type="match status" value="1"/>
</dbReference>
<evidence type="ECO:0000256" key="1">
    <source>
        <dbReference type="ARBA" id="ARBA00004123"/>
    </source>
</evidence>
<comment type="caution">
    <text evidence="3">The sequence shown here is derived from an EMBL/GenBank/DDBJ whole genome shotgun (WGS) entry which is preliminary data.</text>
</comment>
<dbReference type="GO" id="GO:0003676">
    <property type="term" value="F:nucleic acid binding"/>
    <property type="evidence" value="ECO:0007669"/>
    <property type="project" value="InterPro"/>
</dbReference>
<dbReference type="Pfam" id="PF13358">
    <property type="entry name" value="DDE_3"/>
    <property type="match status" value="1"/>
</dbReference>
<organism evidence="3 4">
    <name type="scientific">Ancylostoma ceylanicum</name>
    <dbReference type="NCBI Taxonomy" id="53326"/>
    <lineage>
        <taxon>Eukaryota</taxon>
        <taxon>Metazoa</taxon>
        <taxon>Ecdysozoa</taxon>
        <taxon>Nematoda</taxon>
        <taxon>Chromadorea</taxon>
        <taxon>Rhabditida</taxon>
        <taxon>Rhabditina</taxon>
        <taxon>Rhabditomorpha</taxon>
        <taxon>Strongyloidea</taxon>
        <taxon>Ancylostomatidae</taxon>
        <taxon>Ancylostomatinae</taxon>
        <taxon>Ancylostoma</taxon>
    </lineage>
</organism>
<feature type="domain" description="Tc1-like transposase DDE" evidence="2">
    <location>
        <begin position="154"/>
        <end position="303"/>
    </location>
</feature>
<dbReference type="Gene3D" id="3.30.420.10">
    <property type="entry name" value="Ribonuclease H-like superfamily/Ribonuclease H"/>
    <property type="match status" value="1"/>
</dbReference>
<dbReference type="PANTHER" id="PTHR46068">
    <property type="entry name" value="PROTEIN CBG27172"/>
    <property type="match status" value="1"/>
</dbReference>
<keyword evidence="4" id="KW-1185">Reference proteome</keyword>
<gene>
    <name evidence="3" type="primary">Acey_s0322.g2447</name>
    <name evidence="3" type="ORF">Y032_0322g2447</name>
</gene>
<dbReference type="Gene3D" id="1.10.10.10">
    <property type="entry name" value="Winged helix-like DNA-binding domain superfamily/Winged helix DNA-binding domain"/>
    <property type="match status" value="1"/>
</dbReference>
<dbReference type="InterPro" id="IPR036388">
    <property type="entry name" value="WH-like_DNA-bd_sf"/>
</dbReference>
<dbReference type="Proteomes" id="UP000024635">
    <property type="component" value="Unassembled WGS sequence"/>
</dbReference>
<evidence type="ECO:0000313" key="3">
    <source>
        <dbReference type="EMBL" id="EYB84158.1"/>
    </source>
</evidence>
<dbReference type="PANTHER" id="PTHR46068:SF1">
    <property type="entry name" value="TRANSPOSASE IS30-LIKE HTH DOMAIN-CONTAINING PROTEIN"/>
    <property type="match status" value="1"/>
</dbReference>
<dbReference type="EMBL" id="JARK01001658">
    <property type="protein sequence ID" value="EYB84158.1"/>
    <property type="molecule type" value="Genomic_DNA"/>
</dbReference>